<dbReference type="PROSITE" id="PS50893">
    <property type="entry name" value="ABC_TRANSPORTER_2"/>
    <property type="match status" value="1"/>
</dbReference>
<evidence type="ECO:0000256" key="2">
    <source>
        <dbReference type="ARBA" id="ARBA00022448"/>
    </source>
</evidence>
<dbReference type="InterPro" id="IPR027417">
    <property type="entry name" value="P-loop_NTPase"/>
</dbReference>
<dbReference type="GO" id="GO:0016887">
    <property type="term" value="F:ATP hydrolysis activity"/>
    <property type="evidence" value="ECO:0007669"/>
    <property type="project" value="InterPro"/>
</dbReference>
<dbReference type="Pfam" id="PF00005">
    <property type="entry name" value="ABC_tran"/>
    <property type="match status" value="1"/>
</dbReference>
<dbReference type="InterPro" id="IPR003593">
    <property type="entry name" value="AAA+_ATPase"/>
</dbReference>
<comment type="subcellular location">
    <subcellularLocation>
        <location evidence="1">Cell membrane</location>
        <topology evidence="1">Peripheral membrane protein</topology>
    </subcellularLocation>
</comment>
<evidence type="ECO:0000256" key="7">
    <source>
        <dbReference type="ARBA" id="ARBA00023136"/>
    </source>
</evidence>
<dbReference type="Gene3D" id="3.40.50.300">
    <property type="entry name" value="P-loop containing nucleotide triphosphate hydrolases"/>
    <property type="match status" value="1"/>
</dbReference>
<gene>
    <name evidence="10" type="ORF">CLV68_3744</name>
</gene>
<dbReference type="InterPro" id="IPR050763">
    <property type="entry name" value="ABC_transporter_ATP-binding"/>
</dbReference>
<evidence type="ECO:0000313" key="10">
    <source>
        <dbReference type="EMBL" id="RLK59259.1"/>
    </source>
</evidence>
<keyword evidence="4" id="KW-0547">Nucleotide-binding</keyword>
<feature type="domain" description="ABC transporter" evidence="9">
    <location>
        <begin position="23"/>
        <end position="248"/>
    </location>
</feature>
<dbReference type="PANTHER" id="PTHR42711">
    <property type="entry name" value="ABC TRANSPORTER ATP-BINDING PROTEIN"/>
    <property type="match status" value="1"/>
</dbReference>
<dbReference type="GO" id="GO:0046677">
    <property type="term" value="P:response to antibiotic"/>
    <property type="evidence" value="ECO:0007669"/>
    <property type="project" value="UniProtKB-KW"/>
</dbReference>
<evidence type="ECO:0000313" key="11">
    <source>
        <dbReference type="Proteomes" id="UP000282454"/>
    </source>
</evidence>
<dbReference type="GO" id="GO:0005886">
    <property type="term" value="C:plasma membrane"/>
    <property type="evidence" value="ECO:0007669"/>
    <property type="project" value="UniProtKB-SubCell"/>
</dbReference>
<evidence type="ECO:0000256" key="1">
    <source>
        <dbReference type="ARBA" id="ARBA00004202"/>
    </source>
</evidence>
<evidence type="ECO:0000256" key="6">
    <source>
        <dbReference type="ARBA" id="ARBA00022967"/>
    </source>
</evidence>
<name>A0A421B4H7_9PSEU</name>
<evidence type="ECO:0000259" key="9">
    <source>
        <dbReference type="PROSITE" id="PS50893"/>
    </source>
</evidence>
<keyword evidence="2" id="KW-0813">Transport</keyword>
<accession>A0A421B4H7</accession>
<protein>
    <submittedName>
        <fullName evidence="10">ABC-2 type transport system ATP-binding protein</fullName>
    </submittedName>
</protein>
<dbReference type="PROSITE" id="PS00211">
    <property type="entry name" value="ABC_TRANSPORTER_1"/>
    <property type="match status" value="1"/>
</dbReference>
<keyword evidence="8" id="KW-0046">Antibiotic resistance</keyword>
<sequence length="325" mass="33984">MDARRGRDGAHVLGLTTVNTPAVEVSDLVKSYGSTTAVDGVGFRMAHGSVLALLGPNGAGKTTTVEICEGFLRPDSGAVRVLGLDPAADGSRLRPRIGVMPQGGGAYPGVRAGEMLRLVAACAANPLDPAWLIDVLGLSGCARTPYKRLSGGQQQRLSLACALVGRPELLFLDEPTAGMDPQARRLVWELVAALRVDGASVLLTTHLMEEAEALADHVVIIDGGRVVAEGSPAQLTEEHPAAQALRFRARSGMDTGLLVAALPEGCLVSEPSPGGYLVTGTVDPQVVSTVTAWCAQQGVLAEELRVGRRSLEDVFLDLTGRELRS</sequence>
<evidence type="ECO:0000256" key="8">
    <source>
        <dbReference type="ARBA" id="ARBA00023251"/>
    </source>
</evidence>
<evidence type="ECO:0000256" key="4">
    <source>
        <dbReference type="ARBA" id="ARBA00022741"/>
    </source>
</evidence>
<keyword evidence="5 10" id="KW-0067">ATP-binding</keyword>
<dbReference type="Proteomes" id="UP000282454">
    <property type="component" value="Unassembled WGS sequence"/>
</dbReference>
<dbReference type="InterPro" id="IPR017871">
    <property type="entry name" value="ABC_transporter-like_CS"/>
</dbReference>
<keyword evidence="11" id="KW-1185">Reference proteome</keyword>
<organism evidence="10 11">
    <name type="scientific">Actinokineospora cianjurensis</name>
    <dbReference type="NCBI Taxonomy" id="585224"/>
    <lineage>
        <taxon>Bacteria</taxon>
        <taxon>Bacillati</taxon>
        <taxon>Actinomycetota</taxon>
        <taxon>Actinomycetes</taxon>
        <taxon>Pseudonocardiales</taxon>
        <taxon>Pseudonocardiaceae</taxon>
        <taxon>Actinokineospora</taxon>
    </lineage>
</organism>
<dbReference type="SUPFAM" id="SSF52540">
    <property type="entry name" value="P-loop containing nucleoside triphosphate hydrolases"/>
    <property type="match status" value="1"/>
</dbReference>
<keyword evidence="7" id="KW-0472">Membrane</keyword>
<dbReference type="InterPro" id="IPR003439">
    <property type="entry name" value="ABC_transporter-like_ATP-bd"/>
</dbReference>
<dbReference type="EMBL" id="RCDD01000002">
    <property type="protein sequence ID" value="RLK59259.1"/>
    <property type="molecule type" value="Genomic_DNA"/>
</dbReference>
<proteinExistence type="predicted"/>
<dbReference type="AlphaFoldDB" id="A0A421B4H7"/>
<reference evidence="10 11" key="1">
    <citation type="submission" date="2018-10" db="EMBL/GenBank/DDBJ databases">
        <title>Genomic Encyclopedia of Archaeal and Bacterial Type Strains, Phase II (KMG-II): from individual species to whole genera.</title>
        <authorList>
            <person name="Goeker M."/>
        </authorList>
    </citation>
    <scope>NUCLEOTIDE SEQUENCE [LARGE SCALE GENOMIC DNA]</scope>
    <source>
        <strain evidence="10 11">DSM 45657</strain>
    </source>
</reference>
<dbReference type="PANTHER" id="PTHR42711:SF16">
    <property type="entry name" value="ABC TRANSPORTER ATP-BINDING PROTEIN"/>
    <property type="match status" value="1"/>
</dbReference>
<evidence type="ECO:0000256" key="3">
    <source>
        <dbReference type="ARBA" id="ARBA00022475"/>
    </source>
</evidence>
<keyword evidence="6" id="KW-1278">Translocase</keyword>
<evidence type="ECO:0000256" key="5">
    <source>
        <dbReference type="ARBA" id="ARBA00022840"/>
    </source>
</evidence>
<dbReference type="FunFam" id="3.40.50.300:FF:000589">
    <property type="entry name" value="ABC transporter, ATP-binding subunit"/>
    <property type="match status" value="1"/>
</dbReference>
<comment type="caution">
    <text evidence="10">The sequence shown here is derived from an EMBL/GenBank/DDBJ whole genome shotgun (WGS) entry which is preliminary data.</text>
</comment>
<dbReference type="CDD" id="cd03230">
    <property type="entry name" value="ABC_DR_subfamily_A"/>
    <property type="match status" value="1"/>
</dbReference>
<dbReference type="GO" id="GO:0005524">
    <property type="term" value="F:ATP binding"/>
    <property type="evidence" value="ECO:0007669"/>
    <property type="project" value="UniProtKB-KW"/>
</dbReference>
<keyword evidence="3" id="KW-1003">Cell membrane</keyword>
<dbReference type="SMART" id="SM00382">
    <property type="entry name" value="AAA"/>
    <property type="match status" value="1"/>
</dbReference>